<organism evidence="1 2">
    <name type="scientific">Bacillus sonorensis L12</name>
    <dbReference type="NCBI Taxonomy" id="1274524"/>
    <lineage>
        <taxon>Bacteria</taxon>
        <taxon>Bacillati</taxon>
        <taxon>Bacillota</taxon>
        <taxon>Bacilli</taxon>
        <taxon>Bacillales</taxon>
        <taxon>Bacillaceae</taxon>
        <taxon>Bacillus</taxon>
    </lineage>
</organism>
<accession>M5PCP3</accession>
<dbReference type="STRING" id="1274524.BSONL12_13686"/>
<proteinExistence type="predicted"/>
<name>M5PCP3_9BACI</name>
<evidence type="ECO:0000313" key="2">
    <source>
        <dbReference type="Proteomes" id="UP000011907"/>
    </source>
</evidence>
<comment type="caution">
    <text evidence="1">The sequence shown here is derived from an EMBL/GenBank/DDBJ whole genome shotgun (WGS) entry which is preliminary data.</text>
</comment>
<evidence type="ECO:0000313" key="1">
    <source>
        <dbReference type="EMBL" id="EME74020.1"/>
    </source>
</evidence>
<sequence>MVLGLEGAPNQHFGALFTCLAILSDNQHEHMNTYCYKRLDESSGLYLESILYHDDVSRFAFHS</sequence>
<dbReference type="AlphaFoldDB" id="M5PCP3"/>
<dbReference type="Proteomes" id="UP000011907">
    <property type="component" value="Unassembled WGS sequence"/>
</dbReference>
<reference evidence="1 2" key="1">
    <citation type="journal article" date="2013" name="Genome Announc.">
        <title>Draft Whole-Genome Sequence of Bacillus sonorensis Strain L12, a Source of Nonribosomal Lipopeptides.</title>
        <authorList>
            <person name="Adimpong D.B."/>
            <person name="Sorensen K.I."/>
            <person name="Nielsen D.S."/>
            <person name="Thorsen L."/>
            <person name="Rasmussen T.B."/>
            <person name="Derkx P.M."/>
            <person name="Jespersen L."/>
        </authorList>
    </citation>
    <scope>NUCLEOTIDE SEQUENCE [LARGE SCALE GENOMIC DNA]</scope>
    <source>
        <strain evidence="1 2">L12</strain>
    </source>
</reference>
<gene>
    <name evidence="1" type="ORF">BSONL12_13686</name>
</gene>
<dbReference type="PATRIC" id="fig|1274524.3.peg.2956"/>
<protein>
    <submittedName>
        <fullName evidence="1">Uncharacterized protein</fullName>
    </submittedName>
</protein>
<dbReference type="EMBL" id="AOFM01000008">
    <property type="protein sequence ID" value="EME74020.1"/>
    <property type="molecule type" value="Genomic_DNA"/>
</dbReference>